<gene>
    <name evidence="1" type="ORF">FN846DRAFT_1025939</name>
</gene>
<dbReference type="Proteomes" id="UP000326924">
    <property type="component" value="Unassembled WGS sequence"/>
</dbReference>
<dbReference type="InParanoid" id="A0A5J5ECB2"/>
<comment type="caution">
    <text evidence="1">The sequence shown here is derived from an EMBL/GenBank/DDBJ whole genome shotgun (WGS) entry which is preliminary data.</text>
</comment>
<organism evidence="1 2">
    <name type="scientific">Sphaerosporella brunnea</name>
    <dbReference type="NCBI Taxonomy" id="1250544"/>
    <lineage>
        <taxon>Eukaryota</taxon>
        <taxon>Fungi</taxon>
        <taxon>Dikarya</taxon>
        <taxon>Ascomycota</taxon>
        <taxon>Pezizomycotina</taxon>
        <taxon>Pezizomycetes</taxon>
        <taxon>Pezizales</taxon>
        <taxon>Pyronemataceae</taxon>
        <taxon>Sphaerosporella</taxon>
    </lineage>
</organism>
<evidence type="ECO:0000313" key="2">
    <source>
        <dbReference type="Proteomes" id="UP000326924"/>
    </source>
</evidence>
<name>A0A5J5ECB2_9PEZI</name>
<dbReference type="EMBL" id="VXIS01000525">
    <property type="protein sequence ID" value="KAA8893014.1"/>
    <property type="molecule type" value="Genomic_DNA"/>
</dbReference>
<accession>A0A5J5ECB2</accession>
<dbReference type="OrthoDB" id="5428636at2759"/>
<reference evidence="1 2" key="1">
    <citation type="submission" date="2019-09" db="EMBL/GenBank/DDBJ databases">
        <title>Draft genome of the ectomycorrhizal ascomycete Sphaerosporella brunnea.</title>
        <authorList>
            <consortium name="DOE Joint Genome Institute"/>
            <person name="Benucci G.M."/>
            <person name="Marozzi G."/>
            <person name="Antonielli L."/>
            <person name="Sanchez S."/>
            <person name="Marco P."/>
            <person name="Wang X."/>
            <person name="Falini L.B."/>
            <person name="Barry K."/>
            <person name="Haridas S."/>
            <person name="Lipzen A."/>
            <person name="Labutti K."/>
            <person name="Grigoriev I.V."/>
            <person name="Murat C."/>
            <person name="Martin F."/>
            <person name="Albertini E."/>
            <person name="Donnini D."/>
            <person name="Bonito G."/>
        </authorList>
    </citation>
    <scope>NUCLEOTIDE SEQUENCE [LARGE SCALE GENOMIC DNA]</scope>
    <source>
        <strain evidence="1 2">Sb_GMNB300</strain>
    </source>
</reference>
<evidence type="ECO:0000313" key="1">
    <source>
        <dbReference type="EMBL" id="KAA8893014.1"/>
    </source>
</evidence>
<sequence>MTAYIKEDQMAIWDPNCIPGEPNSQLSRLASMETVMVFIKALRSPPASKVEEFVYGSGGGNVDSTQCNEMCKQWLIEQIITRKGGDLGRWEELGWGRYKSN</sequence>
<protein>
    <submittedName>
        <fullName evidence="1">Uncharacterized protein</fullName>
    </submittedName>
</protein>
<keyword evidence="2" id="KW-1185">Reference proteome</keyword>
<proteinExistence type="predicted"/>
<dbReference type="AlphaFoldDB" id="A0A5J5ECB2"/>